<keyword evidence="3" id="KW-1185">Reference proteome</keyword>
<dbReference type="InterPro" id="IPR007899">
    <property type="entry name" value="CHAD_dom"/>
</dbReference>
<evidence type="ECO:0000259" key="1">
    <source>
        <dbReference type="PROSITE" id="PS51708"/>
    </source>
</evidence>
<dbReference type="Pfam" id="PF05235">
    <property type="entry name" value="CHAD"/>
    <property type="match status" value="1"/>
</dbReference>
<dbReference type="RefSeq" id="WP_039807092.1">
    <property type="nucleotide sequence ID" value="NZ_CP010415.1"/>
</dbReference>
<evidence type="ECO:0000313" key="3">
    <source>
        <dbReference type="Proteomes" id="UP000068210"/>
    </source>
</evidence>
<proteinExistence type="predicted"/>
<dbReference type="SMART" id="SM00880">
    <property type="entry name" value="CHAD"/>
    <property type="match status" value="1"/>
</dbReference>
<dbReference type="AlphaFoldDB" id="A0A0C4WU89"/>
<feature type="domain" description="CHAD" evidence="1">
    <location>
        <begin position="1"/>
        <end position="248"/>
    </location>
</feature>
<reference evidence="2 3" key="1">
    <citation type="journal article" date="2015" name="PLoS ONE">
        <title>Azotobacter Genomes: The Genome of Azotobacter chroococcum NCIMB 8003 (ATCC 4412).</title>
        <authorList>
            <person name="Robson R.L."/>
            <person name="Jones R."/>
            <person name="Robson R.M."/>
            <person name="Schwartz A."/>
            <person name="Richardson T.H."/>
        </authorList>
    </citation>
    <scope>NUCLEOTIDE SEQUENCE [LARGE SCALE GENOMIC DNA]</scope>
    <source>
        <strain evidence="2 3">NCIMB 8003</strain>
    </source>
</reference>
<dbReference type="Proteomes" id="UP000068210">
    <property type="component" value="Chromosome"/>
</dbReference>
<protein>
    <submittedName>
        <fullName evidence="2">CHAD domain-containing superfamily protein</fullName>
    </submittedName>
</protein>
<sequence>MIVDRLVEHVLQLDVALMASGARLQARSDEEALHDLRVAVRQLRSVLRPLRGLSDIDALEVVAATVGQASTPLRDTEVLLQELQARGLAELSAPRRQALEAGRDALLASAEWLLLRNALEAWPAVCRRAERLGDLQGLRKHIRKRLAKQQRKLAEALRDPAHDRHRLRVLIKRVRYADEAYPELSALPAGTAKRLKAAQSALGDWHDRLQWLQRAEQEADLQPLCEAWRQALADAAQRSDQALEPLCRDFPLE</sequence>
<dbReference type="EMBL" id="CP010415">
    <property type="protein sequence ID" value="AJE23385.1"/>
    <property type="molecule type" value="Genomic_DNA"/>
</dbReference>
<gene>
    <name evidence="2" type="ORF">Achr_39990</name>
</gene>
<accession>A0A0C4WU89</accession>
<dbReference type="PANTHER" id="PTHR39339">
    <property type="entry name" value="SLR1444 PROTEIN"/>
    <property type="match status" value="1"/>
</dbReference>
<evidence type="ECO:0000313" key="2">
    <source>
        <dbReference type="EMBL" id="AJE23385.1"/>
    </source>
</evidence>
<dbReference type="STRING" id="1328314.Achr_39990"/>
<organism evidence="2 3">
    <name type="scientific">Azotobacter chroococcum NCIMB 8003</name>
    <dbReference type="NCBI Taxonomy" id="1328314"/>
    <lineage>
        <taxon>Bacteria</taxon>
        <taxon>Pseudomonadati</taxon>
        <taxon>Pseudomonadota</taxon>
        <taxon>Gammaproteobacteria</taxon>
        <taxon>Pseudomonadales</taxon>
        <taxon>Pseudomonadaceae</taxon>
        <taxon>Azotobacter</taxon>
    </lineage>
</organism>
<dbReference type="PROSITE" id="PS51708">
    <property type="entry name" value="CHAD"/>
    <property type="match status" value="1"/>
</dbReference>
<dbReference type="InterPro" id="IPR038186">
    <property type="entry name" value="CHAD_dom_sf"/>
</dbReference>
<dbReference type="PANTHER" id="PTHR39339:SF1">
    <property type="entry name" value="CHAD DOMAIN-CONTAINING PROTEIN"/>
    <property type="match status" value="1"/>
</dbReference>
<dbReference type="HOGENOM" id="CLU_094212_0_0_6"/>
<dbReference type="Gene3D" id="1.40.20.10">
    <property type="entry name" value="CHAD domain"/>
    <property type="match status" value="1"/>
</dbReference>
<dbReference type="KEGG" id="acx:Achr_39990"/>
<name>A0A0C4WU89_9GAMM</name>